<accession>A0A427ACU3</accession>
<dbReference type="Proteomes" id="UP000287651">
    <property type="component" value="Unassembled WGS sequence"/>
</dbReference>
<dbReference type="AlphaFoldDB" id="A0A427ACU3"/>
<sequence length="87" mass="10264">MRAVCNQAVPPKIDRWRSISVIDRRLREKLIVGGRLREKKERRSEKYEEEKRKKYLLARAPSSLAGRLRIITARGSPACRRRPRPRA</sequence>
<protein>
    <submittedName>
        <fullName evidence="1">Uncharacterized protein</fullName>
    </submittedName>
</protein>
<reference evidence="1 2" key="1">
    <citation type="journal article" date="2014" name="Agronomy (Basel)">
        <title>A Draft Genome Sequence for Ensete ventricosum, the Drought-Tolerant Tree Against Hunger.</title>
        <authorList>
            <person name="Harrison J."/>
            <person name="Moore K.A."/>
            <person name="Paszkiewicz K."/>
            <person name="Jones T."/>
            <person name="Grant M."/>
            <person name="Ambacheew D."/>
            <person name="Muzemil S."/>
            <person name="Studholme D.J."/>
        </authorList>
    </citation>
    <scope>NUCLEOTIDE SEQUENCE [LARGE SCALE GENOMIC DNA]</scope>
</reference>
<dbReference type="EMBL" id="AMZH03002883">
    <property type="protein sequence ID" value="RRT74087.1"/>
    <property type="molecule type" value="Genomic_DNA"/>
</dbReference>
<evidence type="ECO:0000313" key="1">
    <source>
        <dbReference type="EMBL" id="RRT74087.1"/>
    </source>
</evidence>
<comment type="caution">
    <text evidence="1">The sequence shown here is derived from an EMBL/GenBank/DDBJ whole genome shotgun (WGS) entry which is preliminary data.</text>
</comment>
<organism evidence="1 2">
    <name type="scientific">Ensete ventricosum</name>
    <name type="common">Abyssinian banana</name>
    <name type="synonym">Musa ensete</name>
    <dbReference type="NCBI Taxonomy" id="4639"/>
    <lineage>
        <taxon>Eukaryota</taxon>
        <taxon>Viridiplantae</taxon>
        <taxon>Streptophyta</taxon>
        <taxon>Embryophyta</taxon>
        <taxon>Tracheophyta</taxon>
        <taxon>Spermatophyta</taxon>
        <taxon>Magnoliopsida</taxon>
        <taxon>Liliopsida</taxon>
        <taxon>Zingiberales</taxon>
        <taxon>Musaceae</taxon>
        <taxon>Ensete</taxon>
    </lineage>
</organism>
<feature type="non-terminal residue" evidence="1">
    <location>
        <position position="87"/>
    </location>
</feature>
<proteinExistence type="predicted"/>
<name>A0A427ACU3_ENSVE</name>
<evidence type="ECO:0000313" key="2">
    <source>
        <dbReference type="Proteomes" id="UP000287651"/>
    </source>
</evidence>
<gene>
    <name evidence="1" type="ORF">B296_00027542</name>
</gene>